<feature type="compositionally biased region" description="Polar residues" evidence="1">
    <location>
        <begin position="260"/>
        <end position="289"/>
    </location>
</feature>
<dbReference type="KEGG" id="tps:THAPSDRAFT_25079"/>
<feature type="compositionally biased region" description="Basic and acidic residues" evidence="1">
    <location>
        <begin position="247"/>
        <end position="256"/>
    </location>
</feature>
<feature type="compositionally biased region" description="Acidic residues" evidence="1">
    <location>
        <begin position="829"/>
        <end position="839"/>
    </location>
</feature>
<feature type="compositionally biased region" description="Basic residues" evidence="1">
    <location>
        <begin position="20"/>
        <end position="33"/>
    </location>
</feature>
<feature type="compositionally biased region" description="Basic and acidic residues" evidence="1">
    <location>
        <begin position="600"/>
        <end position="635"/>
    </location>
</feature>
<name>B8CDS0_THAPS</name>
<feature type="compositionally biased region" description="Polar residues" evidence="1">
    <location>
        <begin position="576"/>
        <end position="588"/>
    </location>
</feature>
<feature type="compositionally biased region" description="Polar residues" evidence="1">
    <location>
        <begin position="771"/>
        <end position="804"/>
    </location>
</feature>
<dbReference type="Proteomes" id="UP000001449">
    <property type="component" value="Chromosome 15"/>
</dbReference>
<dbReference type="HOGENOM" id="CLU_253563_0_0_1"/>
<feature type="compositionally biased region" description="Basic and acidic residues" evidence="1">
    <location>
        <begin position="1316"/>
        <end position="1327"/>
    </location>
</feature>
<dbReference type="InParanoid" id="B8CDS0"/>
<protein>
    <submittedName>
        <fullName evidence="2">Uncharacterized protein</fullName>
    </submittedName>
</protein>
<evidence type="ECO:0000313" key="3">
    <source>
        <dbReference type="Proteomes" id="UP000001449"/>
    </source>
</evidence>
<accession>B8CDS0</accession>
<feature type="region of interest" description="Disordered" evidence="1">
    <location>
        <begin position="1244"/>
        <end position="1413"/>
    </location>
</feature>
<feature type="compositionally biased region" description="Basic residues" evidence="1">
    <location>
        <begin position="215"/>
        <end position="230"/>
    </location>
</feature>
<dbReference type="PaxDb" id="35128-Thaps25079"/>
<sequence>MTPSPSSNHGDSLKSLQRQLHQKQTKTTMKKQRSATATHNDDDDSSISLPSDTPTKTRHINEYKSHDELFSQHNIQIQQIFDNRHHDIENGSVTDSSLGGSSLSSMDDASLNQLRDSLLARRQRLLDGEGSVTNGNGGGKRGRRSRGRSLDRSISSWASFASLSLTRRRKKKSSHEDEDDDKDRKKRSKKSKKKDRDDKKKSSRKKHSTKEGRSRSRSGSKVRPSHHKSSSSKPQPSKPDKKKSKKDKSSSKKESGRSPNNSKNNSTEMIPDDNSTLPSRRSWIQNEYGNNDDAEVNMLGSIIGGGRRRRSAEFDGSGKAAYERSKRHGGGGNTEYSISMPDVGAKLMSKMPSFSLKSPLAGSSPNEPHPTASPARPSSSKSDVNFVFYACDENTGCCTFHPEVQLRRRARFGGWKDVLKQCPKCNEMGGGGSGGGGGSIQGSLATKGSKVSQRQKTMMDRSGRSGEGGIGSSSRRMLDTSTRSDVPSRGMSRTRGGRGDPRLTAGKYPIRSTSLSHRRVVPNQPPSQMGRAPTSRQMPRPRQARRRDSSSSSSSSSSSDSSSEEEQPKAKRKQQPMKSNPKGRSSSRPAVPQQRGVSRQRTERDLAAKKQLTETARREPFAKREPSAKVEEARLRRGRTLSPVATKPRSFQQQPLPQQRKFVVKPVDFNAPAVPPPSKSDNLFQRDDGRGHGDGPGHRRRMSDTFQFTAKRESTPYSYTPAQSEKIKLDITEKSSTPRSSSRPPSQPMQQPVKPITAPSHRRQMSDSHNRNVQNEEPATPYIPTQDNVHSKTSATRSSFNETIEQVPIPKMDDFDDRSTGSNFSDTLGNDDGDHDESDMACGYGAGGKAHNEEGIYGFFREKMTRPSIAEEEEAEKMENKYASAYAPNGTEEHRPGKPSHENEQSASSLQNSDFVLSSSSFNLSTSSFKLEKTPSINVSDDGSKLSVVYERGRGNSFSGTVDTSKVGKLHKRSTSFHCFPSTSAASVGGTQLLRRSLSSERIENPVGKPEEAPKPRPSLKEANSFFSLEKALARLSIGSGEDATENANNKFSVLQNVMKSYMKDEKQSKNEGSKEKQFVTCHPWTGVGGLMSGVYTGEVNDQKEPDGLGELVLKNGSSLEGEWSNGYPVKNNDEGEAKVMLSPKVVKKSVAVAPVNEERSYLLGDQGKRRDMIKDSDKNVALMRIASLQPDDPAFIRRTNGSWTFSKVKKITPDTIVFVVNENGSTKAYNAKYWPSHVRTLRVPTQSTTKDESNATVIHNKSVPETEAPPQEEPKPAKENPEAKKTYIKSKPEKQNRFSVKNLVQPPPADDNDDSADKDSTDKDESSQNSQALAPPGNLRRGRFSFHGNEGYVSRRQRVSFSPIRTKTTNPRAKDSDEESEVSEGESIDEYDNFDVNGTISGRGYSLRGIEP</sequence>
<feature type="compositionally biased region" description="Acidic residues" evidence="1">
    <location>
        <begin position="1377"/>
        <end position="1394"/>
    </location>
</feature>
<dbReference type="EMBL" id="CM000650">
    <property type="protein sequence ID" value="EED88509.1"/>
    <property type="molecule type" value="Genomic_DNA"/>
</dbReference>
<feature type="compositionally biased region" description="Basic and acidic residues" evidence="1">
    <location>
        <begin position="891"/>
        <end position="904"/>
    </location>
</feature>
<feature type="region of interest" description="Disordered" evidence="1">
    <location>
        <begin position="1000"/>
        <end position="1020"/>
    </location>
</feature>
<feature type="compositionally biased region" description="Low complexity" evidence="1">
    <location>
        <begin position="735"/>
        <end position="752"/>
    </location>
</feature>
<feature type="compositionally biased region" description="Polar residues" evidence="1">
    <location>
        <begin position="441"/>
        <end position="456"/>
    </location>
</feature>
<dbReference type="RefSeq" id="XP_002294154.1">
    <property type="nucleotide sequence ID" value="XM_002294118.1"/>
</dbReference>
<gene>
    <name evidence="2" type="ORF">THAPSDRAFT_25079</name>
</gene>
<feature type="compositionally biased region" description="Basic and acidic residues" evidence="1">
    <location>
        <begin position="684"/>
        <end position="697"/>
    </location>
</feature>
<feature type="compositionally biased region" description="Polar residues" evidence="1">
    <location>
        <begin position="1244"/>
        <end position="1260"/>
    </location>
</feature>
<feature type="compositionally biased region" description="Low complexity" evidence="1">
    <location>
        <begin position="550"/>
        <end position="561"/>
    </location>
</feature>
<feature type="compositionally biased region" description="Basic and acidic residues" evidence="1">
    <location>
        <begin position="1273"/>
        <end position="1297"/>
    </location>
</feature>
<feature type="compositionally biased region" description="Polar residues" evidence="1">
    <location>
        <begin position="1360"/>
        <end position="1372"/>
    </location>
</feature>
<reference evidence="2 3" key="1">
    <citation type="journal article" date="2004" name="Science">
        <title>The genome of the diatom Thalassiosira pseudonana: ecology, evolution, and metabolism.</title>
        <authorList>
            <person name="Armbrust E.V."/>
            <person name="Berges J.A."/>
            <person name="Bowler C."/>
            <person name="Green B.R."/>
            <person name="Martinez D."/>
            <person name="Putnam N.H."/>
            <person name="Zhou S."/>
            <person name="Allen A.E."/>
            <person name="Apt K.E."/>
            <person name="Bechner M."/>
            <person name="Brzezinski M.A."/>
            <person name="Chaal B.K."/>
            <person name="Chiovitti A."/>
            <person name="Davis A.K."/>
            <person name="Demarest M.S."/>
            <person name="Detter J.C."/>
            <person name="Glavina T."/>
            <person name="Goodstein D."/>
            <person name="Hadi M.Z."/>
            <person name="Hellsten U."/>
            <person name="Hildebrand M."/>
            <person name="Jenkins B.D."/>
            <person name="Jurka J."/>
            <person name="Kapitonov V.V."/>
            <person name="Kroger N."/>
            <person name="Lau W.W."/>
            <person name="Lane T.W."/>
            <person name="Larimer F.W."/>
            <person name="Lippmeier J.C."/>
            <person name="Lucas S."/>
            <person name="Medina M."/>
            <person name="Montsant A."/>
            <person name="Obornik M."/>
            <person name="Parker M.S."/>
            <person name="Palenik B."/>
            <person name="Pazour G.J."/>
            <person name="Richardson P.M."/>
            <person name="Rynearson T.A."/>
            <person name="Saito M.A."/>
            <person name="Schwartz D.C."/>
            <person name="Thamatrakoln K."/>
            <person name="Valentin K."/>
            <person name="Vardi A."/>
            <person name="Wilkerson F.P."/>
            <person name="Rokhsar D.S."/>
        </authorList>
    </citation>
    <scope>NUCLEOTIDE SEQUENCE [LARGE SCALE GENOMIC DNA]</scope>
    <source>
        <strain evidence="2 3">CCMP1335</strain>
    </source>
</reference>
<proteinExistence type="predicted"/>
<feature type="region of interest" description="Disordered" evidence="1">
    <location>
        <begin position="429"/>
        <end position="846"/>
    </location>
</feature>
<feature type="region of interest" description="Disordered" evidence="1">
    <location>
        <begin position="870"/>
        <end position="912"/>
    </location>
</feature>
<feature type="region of interest" description="Disordered" evidence="1">
    <location>
        <begin position="125"/>
        <end position="152"/>
    </location>
</feature>
<feature type="region of interest" description="Disordered" evidence="1">
    <location>
        <begin position="1"/>
        <end position="58"/>
    </location>
</feature>
<feature type="compositionally biased region" description="Basic residues" evidence="1">
    <location>
        <begin position="184"/>
        <end position="193"/>
    </location>
</feature>
<feature type="region of interest" description="Disordered" evidence="1">
    <location>
        <begin position="165"/>
        <end position="381"/>
    </location>
</feature>
<evidence type="ECO:0000313" key="2">
    <source>
        <dbReference type="EMBL" id="EED88509.1"/>
    </source>
</evidence>
<reference evidence="2 3" key="2">
    <citation type="journal article" date="2008" name="Nature">
        <title>The Phaeodactylum genome reveals the evolutionary history of diatom genomes.</title>
        <authorList>
            <person name="Bowler C."/>
            <person name="Allen A.E."/>
            <person name="Badger J.H."/>
            <person name="Grimwood J."/>
            <person name="Jabbari K."/>
            <person name="Kuo A."/>
            <person name="Maheswari U."/>
            <person name="Martens C."/>
            <person name="Maumus F."/>
            <person name="Otillar R.P."/>
            <person name="Rayko E."/>
            <person name="Salamov A."/>
            <person name="Vandepoele K."/>
            <person name="Beszteri B."/>
            <person name="Gruber A."/>
            <person name="Heijde M."/>
            <person name="Katinka M."/>
            <person name="Mock T."/>
            <person name="Valentin K."/>
            <person name="Verret F."/>
            <person name="Berges J.A."/>
            <person name="Brownlee C."/>
            <person name="Cadoret J.P."/>
            <person name="Chiovitti A."/>
            <person name="Choi C.J."/>
            <person name="Coesel S."/>
            <person name="De Martino A."/>
            <person name="Detter J.C."/>
            <person name="Durkin C."/>
            <person name="Falciatore A."/>
            <person name="Fournet J."/>
            <person name="Haruta M."/>
            <person name="Huysman M.J."/>
            <person name="Jenkins B.D."/>
            <person name="Jiroutova K."/>
            <person name="Jorgensen R.E."/>
            <person name="Joubert Y."/>
            <person name="Kaplan A."/>
            <person name="Kroger N."/>
            <person name="Kroth P.G."/>
            <person name="La Roche J."/>
            <person name="Lindquist E."/>
            <person name="Lommer M."/>
            <person name="Martin-Jezequel V."/>
            <person name="Lopez P.J."/>
            <person name="Lucas S."/>
            <person name="Mangogna M."/>
            <person name="McGinnis K."/>
            <person name="Medlin L.K."/>
            <person name="Montsant A."/>
            <person name="Oudot-Le Secq M.P."/>
            <person name="Napoli C."/>
            <person name="Obornik M."/>
            <person name="Parker M.S."/>
            <person name="Petit J.L."/>
            <person name="Porcel B.M."/>
            <person name="Poulsen N."/>
            <person name="Robison M."/>
            <person name="Rychlewski L."/>
            <person name="Rynearson T.A."/>
            <person name="Schmutz J."/>
            <person name="Shapiro H."/>
            <person name="Siaut M."/>
            <person name="Stanley M."/>
            <person name="Sussman M.R."/>
            <person name="Taylor A.R."/>
            <person name="Vardi A."/>
            <person name="von Dassow P."/>
            <person name="Vyverman W."/>
            <person name="Willis A."/>
            <person name="Wyrwicz L.S."/>
            <person name="Rokhsar D.S."/>
            <person name="Weissenbach J."/>
            <person name="Armbrust E.V."/>
            <person name="Green B.R."/>
            <person name="Van de Peer Y."/>
            <person name="Grigoriev I.V."/>
        </authorList>
    </citation>
    <scope>NUCLEOTIDE SEQUENCE [LARGE SCALE GENOMIC DNA]</scope>
    <source>
        <strain evidence="2 3">CCMP1335</strain>
    </source>
</reference>
<dbReference type="eggNOG" id="ENOG502TAEJ">
    <property type="taxonomic scope" value="Eukaryota"/>
</dbReference>
<evidence type="ECO:0000256" key="1">
    <source>
        <dbReference type="SAM" id="MobiDB-lite"/>
    </source>
</evidence>
<dbReference type="GeneID" id="7450315"/>
<feature type="compositionally biased region" description="Polar residues" evidence="1">
    <location>
        <begin position="1"/>
        <end position="19"/>
    </location>
</feature>
<keyword evidence="3" id="KW-1185">Reference proteome</keyword>
<feature type="compositionally biased region" description="Gly residues" evidence="1">
    <location>
        <begin position="429"/>
        <end position="440"/>
    </location>
</feature>
<organism evidence="2 3">
    <name type="scientific">Thalassiosira pseudonana</name>
    <name type="common">Marine diatom</name>
    <name type="synonym">Cyclotella nana</name>
    <dbReference type="NCBI Taxonomy" id="35128"/>
    <lineage>
        <taxon>Eukaryota</taxon>
        <taxon>Sar</taxon>
        <taxon>Stramenopiles</taxon>
        <taxon>Ochrophyta</taxon>
        <taxon>Bacillariophyta</taxon>
        <taxon>Coscinodiscophyceae</taxon>
        <taxon>Thalassiosirophycidae</taxon>
        <taxon>Thalassiosirales</taxon>
        <taxon>Thalassiosiraceae</taxon>
        <taxon>Thalassiosira</taxon>
    </lineage>
</organism>
<feature type="compositionally biased region" description="Basic and acidic residues" evidence="1">
    <location>
        <begin position="1000"/>
        <end position="1015"/>
    </location>
</feature>